<name>A0ABQ7GNR1_DUNSA</name>
<dbReference type="EMBL" id="MU069669">
    <property type="protein sequence ID" value="KAF5836240.1"/>
    <property type="molecule type" value="Genomic_DNA"/>
</dbReference>
<gene>
    <name evidence="2" type="ORF">DUNSADRAFT_6252</name>
</gene>
<comment type="caution">
    <text evidence="2">The sequence shown here is derived from an EMBL/GenBank/DDBJ whole genome shotgun (WGS) entry which is preliminary data.</text>
</comment>
<accession>A0ABQ7GNR1</accession>
<organism evidence="2 3">
    <name type="scientific">Dunaliella salina</name>
    <name type="common">Green alga</name>
    <name type="synonym">Protococcus salinus</name>
    <dbReference type="NCBI Taxonomy" id="3046"/>
    <lineage>
        <taxon>Eukaryota</taxon>
        <taxon>Viridiplantae</taxon>
        <taxon>Chlorophyta</taxon>
        <taxon>core chlorophytes</taxon>
        <taxon>Chlorophyceae</taxon>
        <taxon>CS clade</taxon>
        <taxon>Chlamydomonadales</taxon>
        <taxon>Dunaliellaceae</taxon>
        <taxon>Dunaliella</taxon>
    </lineage>
</organism>
<sequence length="180" mass="19989">MQGEGSKRRRYEEYQKQFAGEGSRTEAAPSRPAGGGIEKGMIAALKSRMANAEGASRGSEKEREEVAKLEKEKEQMQKMVPEERVAKLVTKLCRRTMLAQRFQLYMESQRLLRNRHGPGMFGMGHSRTNLVVPGAVDLTIGLRSLENLERGHTRGQYMCACSLIGVCRCCGPDCQPAQPG</sequence>
<feature type="region of interest" description="Disordered" evidence="1">
    <location>
        <begin position="1"/>
        <end position="67"/>
    </location>
</feature>
<proteinExistence type="predicted"/>
<dbReference type="Proteomes" id="UP000815325">
    <property type="component" value="Unassembled WGS sequence"/>
</dbReference>
<reference evidence="2" key="1">
    <citation type="submission" date="2017-08" db="EMBL/GenBank/DDBJ databases">
        <authorList>
            <person name="Polle J.E."/>
            <person name="Barry K."/>
            <person name="Cushman J."/>
            <person name="Schmutz J."/>
            <person name="Tran D."/>
            <person name="Hathwaick L.T."/>
            <person name="Yim W.C."/>
            <person name="Jenkins J."/>
            <person name="Mckie-Krisberg Z.M."/>
            <person name="Prochnik S."/>
            <person name="Lindquist E."/>
            <person name="Dockter R.B."/>
            <person name="Adam C."/>
            <person name="Molina H."/>
            <person name="Bunkerborg J."/>
            <person name="Jin E."/>
            <person name="Buchheim M."/>
            <person name="Magnuson J."/>
        </authorList>
    </citation>
    <scope>NUCLEOTIDE SEQUENCE</scope>
    <source>
        <strain evidence="2">CCAP 19/18</strain>
    </source>
</reference>
<evidence type="ECO:0000313" key="2">
    <source>
        <dbReference type="EMBL" id="KAF5836240.1"/>
    </source>
</evidence>
<keyword evidence="3" id="KW-1185">Reference proteome</keyword>
<evidence type="ECO:0000313" key="3">
    <source>
        <dbReference type="Proteomes" id="UP000815325"/>
    </source>
</evidence>
<protein>
    <recommendedName>
        <fullName evidence="4">Encoded protein</fullName>
    </recommendedName>
</protein>
<feature type="compositionally biased region" description="Basic and acidic residues" evidence="1">
    <location>
        <begin position="58"/>
        <end position="67"/>
    </location>
</feature>
<evidence type="ECO:0000256" key="1">
    <source>
        <dbReference type="SAM" id="MobiDB-lite"/>
    </source>
</evidence>
<evidence type="ECO:0008006" key="4">
    <source>
        <dbReference type="Google" id="ProtNLM"/>
    </source>
</evidence>